<feature type="signal peptide" evidence="12">
    <location>
        <begin position="1"/>
        <end position="42"/>
    </location>
</feature>
<dbReference type="InterPro" id="IPR015168">
    <property type="entry name" value="SsuA/THI5"/>
</dbReference>
<evidence type="ECO:0000256" key="9">
    <source>
        <dbReference type="ARBA" id="ARBA00023004"/>
    </source>
</evidence>
<keyword evidence="7" id="KW-0663">Pyridoxal phosphate</keyword>
<evidence type="ECO:0000256" key="7">
    <source>
        <dbReference type="ARBA" id="ARBA00022898"/>
    </source>
</evidence>
<evidence type="ECO:0000256" key="4">
    <source>
        <dbReference type="ARBA" id="ARBA00011738"/>
    </source>
</evidence>
<keyword evidence="9" id="KW-0408">Iron</keyword>
<dbReference type="GO" id="GO:0009228">
    <property type="term" value="P:thiamine biosynthetic process"/>
    <property type="evidence" value="ECO:0007669"/>
    <property type="project" value="UniProtKB-KW"/>
</dbReference>
<dbReference type="EMBL" id="SOHQ01000034">
    <property type="protein sequence ID" value="TFD76780.1"/>
    <property type="molecule type" value="Genomic_DNA"/>
</dbReference>
<keyword evidence="5" id="KW-0808">Transferase</keyword>
<feature type="chain" id="PRO_5021385044" description="Thiamine pyrimidine synthase" evidence="12">
    <location>
        <begin position="43"/>
        <end position="369"/>
    </location>
</feature>
<dbReference type="InterPro" id="IPR027939">
    <property type="entry name" value="NMT1/THI5"/>
</dbReference>
<accession>A0A4Y8KK91</accession>
<evidence type="ECO:0000256" key="3">
    <source>
        <dbReference type="ARBA" id="ARBA00009406"/>
    </source>
</evidence>
<dbReference type="GO" id="GO:0016740">
    <property type="term" value="F:transferase activity"/>
    <property type="evidence" value="ECO:0007669"/>
    <property type="project" value="UniProtKB-KW"/>
</dbReference>
<keyword evidence="12" id="KW-0732">Signal</keyword>
<dbReference type="SUPFAM" id="SSF53850">
    <property type="entry name" value="Periplasmic binding protein-like II"/>
    <property type="match status" value="1"/>
</dbReference>
<evidence type="ECO:0000256" key="10">
    <source>
        <dbReference type="ARBA" id="ARBA00033171"/>
    </source>
</evidence>
<dbReference type="InterPro" id="IPR006311">
    <property type="entry name" value="TAT_signal"/>
</dbReference>
<evidence type="ECO:0000259" key="13">
    <source>
        <dbReference type="Pfam" id="PF09084"/>
    </source>
</evidence>
<comment type="caution">
    <text evidence="14">The sequence shown here is derived from an EMBL/GenBank/DDBJ whole genome shotgun (WGS) entry which is preliminary data.</text>
</comment>
<organism evidence="14 15">
    <name type="scientific">Cryobacterium psychrophilum</name>
    <dbReference type="NCBI Taxonomy" id="41988"/>
    <lineage>
        <taxon>Bacteria</taxon>
        <taxon>Bacillati</taxon>
        <taxon>Actinomycetota</taxon>
        <taxon>Actinomycetes</taxon>
        <taxon>Micrococcales</taxon>
        <taxon>Microbacteriaceae</taxon>
        <taxon>Cryobacterium</taxon>
    </lineage>
</organism>
<sequence>MRSFMPNFRRPNTHRQGLSRRFVAAAVAAASLSLVLASCSSALPSTDAAAVDSGAELTPLSLQLGWLIDDGIAGEAVALSKGWYEDAGIDLEIKAGGPSLDGVALVSSGASDIGQLSSSPSLMLARSQGIPVQAFAAGLQKHPYTFFSLEDNAVTEPRDLIGKTVGVQATGQVLLQAVLAANDIDPSDVTVQVVGSEITPLTTGAVDVWTGWATTASIARTLGEVDKDYFEMALWDAGVQLYPRVYYATESTLADKPETLATYLEVTSRGWEYAYANLDEAAAAVAALAPGLDTEIIAEGITIAHAYEADGSGTRVNWGTMDPDVWANQLDTWESLGLFPNAVPALDDVINTTILDDTKTTRVKISDEL</sequence>
<feature type="domain" description="SsuA/THI5-like" evidence="13">
    <location>
        <begin position="73"/>
        <end position="281"/>
    </location>
</feature>
<dbReference type="Proteomes" id="UP000298218">
    <property type="component" value="Unassembled WGS sequence"/>
</dbReference>
<comment type="similarity">
    <text evidence="3">Belongs to the NMT1/THI5 family.</text>
</comment>
<dbReference type="PANTHER" id="PTHR31528">
    <property type="entry name" value="4-AMINO-5-HYDROXYMETHYL-2-METHYLPYRIMIDINE PHOSPHATE SYNTHASE THI11-RELATED"/>
    <property type="match status" value="1"/>
</dbReference>
<comment type="catalytic activity">
    <reaction evidence="11">
        <text>N(6)-(pyridoxal phosphate)-L-lysyl-[4-amino-5-hydroxymethyl-2-methylpyrimidine phosphate synthase] + L-histidyl-[4-amino-5-hydroxymethyl-2-methylpyrimidine phosphate synthase] + 2 Fe(3+) + 4 H2O = L-lysyl-[4-amino-5-hydroxymethyl-2-methylpyrimidine phosphate synthase] + (2S)-2-amino-5-hydroxy-4-oxopentanoyl-[4-amino-5-hydroxymethyl-2-methylpyrimidine phosphate synthase] + 4-amino-2-methyl-5-(phosphooxymethyl)pyrimidine + 3-oxopropanoate + 2 Fe(2+) + 2 H(+)</text>
        <dbReference type="Rhea" id="RHEA:65756"/>
        <dbReference type="Rhea" id="RHEA-COMP:16892"/>
        <dbReference type="Rhea" id="RHEA-COMP:16893"/>
        <dbReference type="Rhea" id="RHEA-COMP:16894"/>
        <dbReference type="Rhea" id="RHEA-COMP:16895"/>
        <dbReference type="ChEBI" id="CHEBI:15377"/>
        <dbReference type="ChEBI" id="CHEBI:15378"/>
        <dbReference type="ChEBI" id="CHEBI:29033"/>
        <dbReference type="ChEBI" id="CHEBI:29034"/>
        <dbReference type="ChEBI" id="CHEBI:29969"/>
        <dbReference type="ChEBI" id="CHEBI:29979"/>
        <dbReference type="ChEBI" id="CHEBI:33190"/>
        <dbReference type="ChEBI" id="CHEBI:58354"/>
        <dbReference type="ChEBI" id="CHEBI:143915"/>
        <dbReference type="ChEBI" id="CHEBI:157692"/>
    </reaction>
    <physiologicalReaction direction="left-to-right" evidence="11">
        <dbReference type="Rhea" id="RHEA:65757"/>
    </physiologicalReaction>
</comment>
<evidence type="ECO:0000256" key="12">
    <source>
        <dbReference type="SAM" id="SignalP"/>
    </source>
</evidence>
<evidence type="ECO:0000256" key="11">
    <source>
        <dbReference type="ARBA" id="ARBA00048179"/>
    </source>
</evidence>
<dbReference type="Gene3D" id="3.40.190.10">
    <property type="entry name" value="Periplasmic binding protein-like II"/>
    <property type="match status" value="2"/>
</dbReference>
<dbReference type="OrthoDB" id="174578at2"/>
<name>A0A4Y8KK91_9MICO</name>
<evidence type="ECO:0000256" key="2">
    <source>
        <dbReference type="ARBA" id="ARBA00004948"/>
    </source>
</evidence>
<dbReference type="PANTHER" id="PTHR31528:SF1">
    <property type="entry name" value="4-AMINO-5-HYDROXYMETHYL-2-METHYLPYRIMIDINE PHOSPHATE SYNTHASE THI11-RELATED"/>
    <property type="match status" value="1"/>
</dbReference>
<comment type="subunit">
    <text evidence="4">Homodimer.</text>
</comment>
<evidence type="ECO:0000256" key="8">
    <source>
        <dbReference type="ARBA" id="ARBA00022977"/>
    </source>
</evidence>
<keyword evidence="15" id="KW-1185">Reference proteome</keyword>
<dbReference type="GO" id="GO:0046872">
    <property type="term" value="F:metal ion binding"/>
    <property type="evidence" value="ECO:0007669"/>
    <property type="project" value="UniProtKB-KW"/>
</dbReference>
<evidence type="ECO:0000256" key="1">
    <source>
        <dbReference type="ARBA" id="ARBA00003469"/>
    </source>
</evidence>
<keyword evidence="6" id="KW-0479">Metal-binding</keyword>
<evidence type="ECO:0000313" key="15">
    <source>
        <dbReference type="Proteomes" id="UP000298218"/>
    </source>
</evidence>
<dbReference type="PROSITE" id="PS51318">
    <property type="entry name" value="TAT"/>
    <property type="match status" value="1"/>
</dbReference>
<comment type="function">
    <text evidence="1">Responsible for the formation of the pyrimidine heterocycle in the thiamine biosynthesis pathway. Catalyzes the formation of hydroxymethylpyrimidine phosphate (HMP-P) from histidine and pyridoxal phosphate (PLP). The protein uses PLP and the active site histidine to form HMP-P, generating an inactive enzyme. The enzyme can only undergo a single turnover, which suggests it is a suicide enzyme.</text>
</comment>
<keyword evidence="8" id="KW-0784">Thiamine biosynthesis</keyword>
<evidence type="ECO:0000256" key="6">
    <source>
        <dbReference type="ARBA" id="ARBA00022723"/>
    </source>
</evidence>
<reference evidence="14 15" key="1">
    <citation type="submission" date="2019-03" db="EMBL/GenBank/DDBJ databases">
        <title>Genomics of glacier-inhabiting Cryobacterium strains.</title>
        <authorList>
            <person name="Liu Q."/>
            <person name="Xin Y.-H."/>
        </authorList>
    </citation>
    <scope>NUCLEOTIDE SEQUENCE [LARGE SCALE GENOMIC DNA]</scope>
    <source>
        <strain evidence="14 15">CGMCC 1.4292</strain>
    </source>
</reference>
<dbReference type="AlphaFoldDB" id="A0A4Y8KK91"/>
<evidence type="ECO:0000256" key="5">
    <source>
        <dbReference type="ARBA" id="ARBA00022679"/>
    </source>
</evidence>
<protein>
    <recommendedName>
        <fullName evidence="10">Thiamine pyrimidine synthase</fullName>
    </recommendedName>
</protein>
<comment type="pathway">
    <text evidence="2">Cofactor biosynthesis; thiamine diphosphate biosynthesis.</text>
</comment>
<dbReference type="Pfam" id="PF09084">
    <property type="entry name" value="NMT1"/>
    <property type="match status" value="1"/>
</dbReference>
<gene>
    <name evidence="14" type="ORF">E3T53_12980</name>
</gene>
<proteinExistence type="inferred from homology"/>
<evidence type="ECO:0000313" key="14">
    <source>
        <dbReference type="EMBL" id="TFD76780.1"/>
    </source>
</evidence>